<dbReference type="OMA" id="ADLNGNC"/>
<dbReference type="PIRSF" id="PIRSF002703">
    <property type="entry name" value="Thaumatin"/>
    <property type="match status" value="1"/>
</dbReference>
<feature type="disulfide bond" evidence="1">
    <location>
        <begin position="181"/>
        <end position="195"/>
    </location>
</feature>
<dbReference type="SMART" id="SM00205">
    <property type="entry name" value="THN"/>
    <property type="match status" value="1"/>
</dbReference>
<dbReference type="STRING" id="742152.A0A2H3JGM1"/>
<sequence>MKSCVVVLLLLIAKVIAADRTFTVNNNCSYTIWPAIFTGSGTERPYYATGWEAPASSSVSFAVPSNWTSGRIWGRRSCNFTISNPAEQCADGGCNGGLECDTDGGTGIPPATLAEFTLGTNGSPDYYDVSIVDGFNLPVSITNDVGCGVADCPVDLIPNCPSALVGPYNSDGEAVGCQSACEADLDGDQGNSPNCCTGNYSTPATCPSSGVEYYSYFKDNCPNSYCYAYDESSGTALWLCASNLTANYIITFCPSP</sequence>
<dbReference type="EMBL" id="KB467898">
    <property type="protein sequence ID" value="PCH36848.1"/>
    <property type="molecule type" value="Genomic_DNA"/>
</dbReference>
<feature type="chain" id="PRO_5013823575" evidence="2">
    <location>
        <begin position="19"/>
        <end position="256"/>
    </location>
</feature>
<feature type="disulfide bond" evidence="1">
    <location>
        <begin position="147"/>
        <end position="240"/>
    </location>
</feature>
<evidence type="ECO:0000313" key="4">
    <source>
        <dbReference type="Proteomes" id="UP000218811"/>
    </source>
</evidence>
<dbReference type="PROSITE" id="PS51367">
    <property type="entry name" value="THAUMATIN_2"/>
    <property type="match status" value="1"/>
</dbReference>
<feature type="disulfide bond" evidence="1">
    <location>
        <begin position="28"/>
        <end position="253"/>
    </location>
</feature>
<accession>A0A2H3JGM1</accession>
<reference evidence="3 4" key="1">
    <citation type="journal article" date="2012" name="Science">
        <title>The Paleozoic origin of enzymatic lignin decomposition reconstructed from 31 fungal genomes.</title>
        <authorList>
            <person name="Floudas D."/>
            <person name="Binder M."/>
            <person name="Riley R."/>
            <person name="Barry K."/>
            <person name="Blanchette R.A."/>
            <person name="Henrissat B."/>
            <person name="Martinez A.T."/>
            <person name="Otillar R."/>
            <person name="Spatafora J.W."/>
            <person name="Yadav J.S."/>
            <person name="Aerts A."/>
            <person name="Benoit I."/>
            <person name="Boyd A."/>
            <person name="Carlson A."/>
            <person name="Copeland A."/>
            <person name="Coutinho P.M."/>
            <person name="de Vries R.P."/>
            <person name="Ferreira P."/>
            <person name="Findley K."/>
            <person name="Foster B."/>
            <person name="Gaskell J."/>
            <person name="Glotzer D."/>
            <person name="Gorecki P."/>
            <person name="Heitman J."/>
            <person name="Hesse C."/>
            <person name="Hori C."/>
            <person name="Igarashi K."/>
            <person name="Jurgens J.A."/>
            <person name="Kallen N."/>
            <person name="Kersten P."/>
            <person name="Kohler A."/>
            <person name="Kuees U."/>
            <person name="Kumar T.K.A."/>
            <person name="Kuo A."/>
            <person name="LaButti K."/>
            <person name="Larrondo L.F."/>
            <person name="Lindquist E."/>
            <person name="Ling A."/>
            <person name="Lombard V."/>
            <person name="Lucas S."/>
            <person name="Lundell T."/>
            <person name="Martin R."/>
            <person name="McLaughlin D.J."/>
            <person name="Morgenstern I."/>
            <person name="Morin E."/>
            <person name="Murat C."/>
            <person name="Nagy L.G."/>
            <person name="Nolan M."/>
            <person name="Ohm R.A."/>
            <person name="Patyshakuliyeva A."/>
            <person name="Rokas A."/>
            <person name="Ruiz-Duenas F.J."/>
            <person name="Sabat G."/>
            <person name="Salamov A."/>
            <person name="Samejima M."/>
            <person name="Schmutz J."/>
            <person name="Slot J.C."/>
            <person name="St John F."/>
            <person name="Stenlid J."/>
            <person name="Sun H."/>
            <person name="Sun S."/>
            <person name="Syed K."/>
            <person name="Tsang A."/>
            <person name="Wiebenga A."/>
            <person name="Young D."/>
            <person name="Pisabarro A."/>
            <person name="Eastwood D.C."/>
            <person name="Martin F."/>
            <person name="Cullen D."/>
            <person name="Grigoriev I.V."/>
            <person name="Hibbett D.S."/>
        </authorList>
    </citation>
    <scope>NUCLEOTIDE SEQUENCE [LARGE SCALE GENOMIC DNA]</scope>
    <source>
        <strain evidence="3 4">MD-104</strain>
    </source>
</reference>
<dbReference type="PRINTS" id="PR00347">
    <property type="entry name" value="THAUMATIN"/>
</dbReference>
<feature type="disulfide bond" evidence="1">
    <location>
        <begin position="196"/>
        <end position="206"/>
    </location>
</feature>
<feature type="signal peptide" evidence="2">
    <location>
        <begin position="1"/>
        <end position="18"/>
    </location>
</feature>
<evidence type="ECO:0000256" key="1">
    <source>
        <dbReference type="PIRSR" id="PIRSR002703-1"/>
    </source>
</evidence>
<proteinExistence type="predicted"/>
<feature type="disulfide bond" evidence="1">
    <location>
        <begin position="152"/>
        <end position="221"/>
    </location>
</feature>
<dbReference type="InterPro" id="IPR037176">
    <property type="entry name" value="Osmotin/thaumatin-like_sf"/>
</dbReference>
<keyword evidence="2" id="KW-0732">Signal</keyword>
<name>A0A2H3JGM1_WOLCO</name>
<feature type="disulfide bond" evidence="1">
    <location>
        <begin position="94"/>
        <end position="100"/>
    </location>
</feature>
<dbReference type="InterPro" id="IPR001938">
    <property type="entry name" value="Thaumatin"/>
</dbReference>
<dbReference type="Gene3D" id="2.60.110.10">
    <property type="entry name" value="Thaumatin"/>
    <property type="match status" value="1"/>
</dbReference>
<dbReference type="OrthoDB" id="430315at2759"/>
<feature type="disulfide bond" evidence="1">
    <location>
        <begin position="160"/>
        <end position="177"/>
    </location>
</feature>
<dbReference type="SUPFAM" id="SSF49870">
    <property type="entry name" value="Osmotin, thaumatin-like protein"/>
    <property type="match status" value="1"/>
</dbReference>
<gene>
    <name evidence="3" type="ORF">WOLCODRAFT_134362</name>
</gene>
<evidence type="ECO:0000313" key="3">
    <source>
        <dbReference type="EMBL" id="PCH36848.1"/>
    </source>
</evidence>
<dbReference type="Proteomes" id="UP000218811">
    <property type="component" value="Unassembled WGS sequence"/>
</dbReference>
<protein>
    <submittedName>
        <fullName evidence="3">Thaumatin-like protein</fullName>
    </submittedName>
</protein>
<feature type="disulfide bond" evidence="1">
    <location>
        <begin position="78"/>
        <end position="89"/>
    </location>
</feature>
<keyword evidence="1" id="KW-1015">Disulfide bond</keyword>
<dbReference type="AlphaFoldDB" id="A0A2H3JGM1"/>
<evidence type="ECO:0000256" key="2">
    <source>
        <dbReference type="SAM" id="SignalP"/>
    </source>
</evidence>
<keyword evidence="4" id="KW-1185">Reference proteome</keyword>
<dbReference type="PANTHER" id="PTHR31048">
    <property type="entry name" value="OS03G0233200 PROTEIN"/>
    <property type="match status" value="1"/>
</dbReference>
<dbReference type="Pfam" id="PF00314">
    <property type="entry name" value="Thaumatin"/>
    <property type="match status" value="1"/>
</dbReference>
<organism evidence="3 4">
    <name type="scientific">Wolfiporia cocos (strain MD-104)</name>
    <name type="common">Brown rot fungus</name>
    <dbReference type="NCBI Taxonomy" id="742152"/>
    <lineage>
        <taxon>Eukaryota</taxon>
        <taxon>Fungi</taxon>
        <taxon>Dikarya</taxon>
        <taxon>Basidiomycota</taxon>
        <taxon>Agaricomycotina</taxon>
        <taxon>Agaricomycetes</taxon>
        <taxon>Polyporales</taxon>
        <taxon>Phaeolaceae</taxon>
        <taxon>Wolfiporia</taxon>
    </lineage>
</organism>